<reference evidence="9" key="1">
    <citation type="journal article" date="2019" name="Int. J. Syst. Evol. Microbiol.">
        <title>The Global Catalogue of Microorganisms (GCM) 10K type strain sequencing project: providing services to taxonomists for standard genome sequencing and annotation.</title>
        <authorList>
            <consortium name="The Broad Institute Genomics Platform"/>
            <consortium name="The Broad Institute Genome Sequencing Center for Infectious Disease"/>
            <person name="Wu L."/>
            <person name="Ma J."/>
        </authorList>
    </citation>
    <scope>NUCLEOTIDE SEQUENCE [LARGE SCALE GENOMIC DNA]</scope>
    <source>
        <strain evidence="9">CCUG 62981</strain>
    </source>
</reference>
<dbReference type="Pfam" id="PF07681">
    <property type="entry name" value="DoxX"/>
    <property type="match status" value="1"/>
</dbReference>
<evidence type="ECO:0000256" key="7">
    <source>
        <dbReference type="SAM" id="Phobius"/>
    </source>
</evidence>
<dbReference type="PANTHER" id="PTHR33452:SF1">
    <property type="entry name" value="INNER MEMBRANE PROTEIN YPHA-RELATED"/>
    <property type="match status" value="1"/>
</dbReference>
<comment type="caution">
    <text evidence="8">The sequence shown here is derived from an EMBL/GenBank/DDBJ whole genome shotgun (WGS) entry which is preliminary data.</text>
</comment>
<dbReference type="InterPro" id="IPR032808">
    <property type="entry name" value="DoxX"/>
</dbReference>
<dbReference type="InterPro" id="IPR051907">
    <property type="entry name" value="DoxX-like_oxidoreductase"/>
</dbReference>
<dbReference type="RefSeq" id="WP_371394493.1">
    <property type="nucleotide sequence ID" value="NZ_CP163421.1"/>
</dbReference>
<evidence type="ECO:0000313" key="9">
    <source>
        <dbReference type="Proteomes" id="UP001596024"/>
    </source>
</evidence>
<comment type="subcellular location">
    <subcellularLocation>
        <location evidence="1">Cell membrane</location>
        <topology evidence="1">Multi-pass membrane protein</topology>
    </subcellularLocation>
</comment>
<feature type="transmembrane region" description="Helical" evidence="7">
    <location>
        <begin position="143"/>
        <end position="167"/>
    </location>
</feature>
<dbReference type="PANTHER" id="PTHR33452">
    <property type="entry name" value="OXIDOREDUCTASE CATD-RELATED"/>
    <property type="match status" value="1"/>
</dbReference>
<evidence type="ECO:0000256" key="5">
    <source>
        <dbReference type="ARBA" id="ARBA00022989"/>
    </source>
</evidence>
<evidence type="ECO:0000256" key="6">
    <source>
        <dbReference type="ARBA" id="ARBA00023136"/>
    </source>
</evidence>
<sequence length="176" mass="19466">MHFDPILTLAGLSPVLNDAIHSYSGIAMGLGAPIDVLSFVARFVVGFMFFWAGYTKLFRPDRRRIMHQTLREAGIPLPWLNTWFVSASEFVFGFLFLVGAFTLLSGAVLAVITFVAFMTVGRKHIEWGGPFFSLSGLLYNSEIMILVFIALVALFGPGALSVDAAIWQDAGSRQWR</sequence>
<protein>
    <submittedName>
        <fullName evidence="8">DoxX family protein</fullName>
    </submittedName>
</protein>
<dbReference type="EMBL" id="JBHSGQ010000001">
    <property type="protein sequence ID" value="MFC4723809.1"/>
    <property type="molecule type" value="Genomic_DNA"/>
</dbReference>
<keyword evidence="6 7" id="KW-0472">Membrane</keyword>
<evidence type="ECO:0000256" key="2">
    <source>
        <dbReference type="ARBA" id="ARBA00006679"/>
    </source>
</evidence>
<keyword evidence="9" id="KW-1185">Reference proteome</keyword>
<evidence type="ECO:0000256" key="3">
    <source>
        <dbReference type="ARBA" id="ARBA00022475"/>
    </source>
</evidence>
<gene>
    <name evidence="8" type="ORF">ACFPB0_00755</name>
</gene>
<accession>A0ABV9N8D9</accession>
<evidence type="ECO:0000256" key="1">
    <source>
        <dbReference type="ARBA" id="ARBA00004651"/>
    </source>
</evidence>
<keyword evidence="5 7" id="KW-1133">Transmembrane helix</keyword>
<feature type="transmembrane region" description="Helical" evidence="7">
    <location>
        <begin position="90"/>
        <end position="117"/>
    </location>
</feature>
<feature type="transmembrane region" description="Helical" evidence="7">
    <location>
        <begin position="36"/>
        <end position="54"/>
    </location>
</feature>
<proteinExistence type="inferred from homology"/>
<dbReference type="Proteomes" id="UP001596024">
    <property type="component" value="Unassembled WGS sequence"/>
</dbReference>
<evidence type="ECO:0000313" key="8">
    <source>
        <dbReference type="EMBL" id="MFC4723809.1"/>
    </source>
</evidence>
<name>A0ABV9N8D9_9PROT</name>
<keyword evidence="3" id="KW-1003">Cell membrane</keyword>
<keyword evidence="4 7" id="KW-0812">Transmembrane</keyword>
<organism evidence="8 9">
    <name type="scientific">Glycocaulis abyssi</name>
    <dbReference type="NCBI Taxonomy" id="1433403"/>
    <lineage>
        <taxon>Bacteria</taxon>
        <taxon>Pseudomonadati</taxon>
        <taxon>Pseudomonadota</taxon>
        <taxon>Alphaproteobacteria</taxon>
        <taxon>Maricaulales</taxon>
        <taxon>Maricaulaceae</taxon>
        <taxon>Glycocaulis</taxon>
    </lineage>
</organism>
<evidence type="ECO:0000256" key="4">
    <source>
        <dbReference type="ARBA" id="ARBA00022692"/>
    </source>
</evidence>
<comment type="similarity">
    <text evidence="2">Belongs to the DoxX family.</text>
</comment>